<protein>
    <submittedName>
        <fullName evidence="1">Uncharacterized protein</fullName>
    </submittedName>
</protein>
<gene>
    <name evidence="1" type="ORF">GCM10022277_26910</name>
</gene>
<accession>A0ABP7MRW6</accession>
<proteinExistence type="predicted"/>
<dbReference type="EMBL" id="BAABBN010000007">
    <property type="protein sequence ID" value="GAA3929018.1"/>
    <property type="molecule type" value="Genomic_DNA"/>
</dbReference>
<comment type="caution">
    <text evidence="1">The sequence shown here is derived from an EMBL/GenBank/DDBJ whole genome shotgun (WGS) entry which is preliminary data.</text>
</comment>
<name>A0ABP7MRW6_9GAMM</name>
<sequence length="311" mass="34308">MNADYEIVHVIDVAFSKLGNHKILTYYNESNPLGAVGAVFSGDMPYGGVSNVCLGANCQLNAMWTSNEGHLWVVDDHGDVFTNADVHFTSSPYKHLEFSSGDFDIDWNVGEVFQGQLNGIWGTSDSDVWVTSFSGPALHWDGESWTQYELPQAPNQIDGSASDDVYIVGYHGNIHHWDGSRWTKVNLPEGILSTDTFTDVKAVNKELVYITGRSGCLLVGNAKDGFRDIGSPKFAWYGVGSLDGRIFLAGGELGIFELVDEQFLCLKDKGNPVGVFETPEAINFIPAEQQPSSWYVRYSPNEDRAWTKISS</sequence>
<keyword evidence="2" id="KW-1185">Reference proteome</keyword>
<reference evidence="2" key="1">
    <citation type="journal article" date="2019" name="Int. J. Syst. Evol. Microbiol.">
        <title>The Global Catalogue of Microorganisms (GCM) 10K type strain sequencing project: providing services to taxonomists for standard genome sequencing and annotation.</title>
        <authorList>
            <consortium name="The Broad Institute Genomics Platform"/>
            <consortium name="The Broad Institute Genome Sequencing Center for Infectious Disease"/>
            <person name="Wu L."/>
            <person name="Ma J."/>
        </authorList>
    </citation>
    <scope>NUCLEOTIDE SEQUENCE [LARGE SCALE GENOMIC DNA]</scope>
    <source>
        <strain evidence="2">JCM 17551</strain>
    </source>
</reference>
<dbReference type="RefSeq" id="WP_344799064.1">
    <property type="nucleotide sequence ID" value="NZ_BAABBN010000007.1"/>
</dbReference>
<organism evidence="1 2">
    <name type="scientific">Litoribacillus peritrichatus</name>
    <dbReference type="NCBI Taxonomy" id="718191"/>
    <lineage>
        <taxon>Bacteria</taxon>
        <taxon>Pseudomonadati</taxon>
        <taxon>Pseudomonadota</taxon>
        <taxon>Gammaproteobacteria</taxon>
        <taxon>Oceanospirillales</taxon>
        <taxon>Oceanospirillaceae</taxon>
        <taxon>Litoribacillus</taxon>
    </lineage>
</organism>
<evidence type="ECO:0000313" key="2">
    <source>
        <dbReference type="Proteomes" id="UP001501565"/>
    </source>
</evidence>
<dbReference type="Proteomes" id="UP001501565">
    <property type="component" value="Unassembled WGS sequence"/>
</dbReference>
<evidence type="ECO:0000313" key="1">
    <source>
        <dbReference type="EMBL" id="GAA3929018.1"/>
    </source>
</evidence>